<dbReference type="Proteomes" id="UP000735302">
    <property type="component" value="Unassembled WGS sequence"/>
</dbReference>
<reference evidence="2 3" key="1">
    <citation type="journal article" date="2021" name="Elife">
        <title>Chloroplast acquisition without the gene transfer in kleptoplastic sea slugs, Plakobranchus ocellatus.</title>
        <authorList>
            <person name="Maeda T."/>
            <person name="Takahashi S."/>
            <person name="Yoshida T."/>
            <person name="Shimamura S."/>
            <person name="Takaki Y."/>
            <person name="Nagai Y."/>
            <person name="Toyoda A."/>
            <person name="Suzuki Y."/>
            <person name="Arimoto A."/>
            <person name="Ishii H."/>
            <person name="Satoh N."/>
            <person name="Nishiyama T."/>
            <person name="Hasebe M."/>
            <person name="Maruyama T."/>
            <person name="Minagawa J."/>
            <person name="Obokata J."/>
            <person name="Shigenobu S."/>
        </authorList>
    </citation>
    <scope>NUCLEOTIDE SEQUENCE [LARGE SCALE GENOMIC DNA]</scope>
</reference>
<protein>
    <submittedName>
        <fullName evidence="2">Uncharacterized protein</fullName>
    </submittedName>
</protein>
<sequence length="123" mass="12817">MDLRLSGPLSGHGTGSRTQTRDRKASDHARSVVESNQRGLTKSHGEIITRCVTNAQSLLKFGRLVVMSTSVHLMDVLLSLGLRITLGGRVGGTVASESALRSAGTLLSQVLASPSALQPDGGP</sequence>
<comment type="caution">
    <text evidence="2">The sequence shown here is derived from an EMBL/GenBank/DDBJ whole genome shotgun (WGS) entry which is preliminary data.</text>
</comment>
<evidence type="ECO:0000313" key="3">
    <source>
        <dbReference type="Proteomes" id="UP000735302"/>
    </source>
</evidence>
<organism evidence="2 3">
    <name type="scientific">Plakobranchus ocellatus</name>
    <dbReference type="NCBI Taxonomy" id="259542"/>
    <lineage>
        <taxon>Eukaryota</taxon>
        <taxon>Metazoa</taxon>
        <taxon>Spiralia</taxon>
        <taxon>Lophotrochozoa</taxon>
        <taxon>Mollusca</taxon>
        <taxon>Gastropoda</taxon>
        <taxon>Heterobranchia</taxon>
        <taxon>Euthyneura</taxon>
        <taxon>Panpulmonata</taxon>
        <taxon>Sacoglossa</taxon>
        <taxon>Placobranchoidea</taxon>
        <taxon>Plakobranchidae</taxon>
        <taxon>Plakobranchus</taxon>
    </lineage>
</organism>
<gene>
    <name evidence="2" type="ORF">PoB_002230300</name>
</gene>
<name>A0AAV3ZMW1_9GAST</name>
<evidence type="ECO:0000256" key="1">
    <source>
        <dbReference type="SAM" id="MobiDB-lite"/>
    </source>
</evidence>
<dbReference type="EMBL" id="BLXT01002535">
    <property type="protein sequence ID" value="GFN95797.1"/>
    <property type="molecule type" value="Genomic_DNA"/>
</dbReference>
<feature type="compositionally biased region" description="Basic and acidic residues" evidence="1">
    <location>
        <begin position="19"/>
        <end position="31"/>
    </location>
</feature>
<evidence type="ECO:0000313" key="2">
    <source>
        <dbReference type="EMBL" id="GFN95797.1"/>
    </source>
</evidence>
<keyword evidence="3" id="KW-1185">Reference proteome</keyword>
<dbReference type="AlphaFoldDB" id="A0AAV3ZMW1"/>
<accession>A0AAV3ZMW1</accession>
<feature type="region of interest" description="Disordered" evidence="1">
    <location>
        <begin position="1"/>
        <end position="39"/>
    </location>
</feature>
<proteinExistence type="predicted"/>